<organism evidence="2">
    <name type="scientific">marine sediment metagenome</name>
    <dbReference type="NCBI Taxonomy" id="412755"/>
    <lineage>
        <taxon>unclassified sequences</taxon>
        <taxon>metagenomes</taxon>
        <taxon>ecological metagenomes</taxon>
    </lineage>
</organism>
<evidence type="ECO:0000313" key="2">
    <source>
        <dbReference type="EMBL" id="GAF78642.1"/>
    </source>
</evidence>
<feature type="non-terminal residue" evidence="2">
    <location>
        <position position="278"/>
    </location>
</feature>
<reference evidence="2" key="1">
    <citation type="journal article" date="2014" name="Front. Microbiol.">
        <title>High frequency of phylogenetically diverse reductive dehalogenase-homologous genes in deep subseafloor sedimentary metagenomes.</title>
        <authorList>
            <person name="Kawai M."/>
            <person name="Futagami T."/>
            <person name="Toyoda A."/>
            <person name="Takaki Y."/>
            <person name="Nishi S."/>
            <person name="Hori S."/>
            <person name="Arai W."/>
            <person name="Tsubouchi T."/>
            <person name="Morono Y."/>
            <person name="Uchiyama I."/>
            <person name="Ito T."/>
            <person name="Fujiyama A."/>
            <person name="Inagaki F."/>
            <person name="Takami H."/>
        </authorList>
    </citation>
    <scope>NUCLEOTIDE SEQUENCE</scope>
    <source>
        <strain evidence="2">Expedition CK06-06</strain>
    </source>
</reference>
<proteinExistence type="predicted"/>
<dbReference type="SUPFAM" id="SSF52317">
    <property type="entry name" value="Class I glutamine amidotransferase-like"/>
    <property type="match status" value="1"/>
</dbReference>
<dbReference type="EMBL" id="BARS01009720">
    <property type="protein sequence ID" value="GAF78642.1"/>
    <property type="molecule type" value="Genomic_DNA"/>
</dbReference>
<sequence>MFALYGKITKVIIMVCIFTGIILSNCAWGTALPPEVMSSLKEVEILEITKDNIDVIWDLRPAQYPDSADVVDLKVIYKDISNEHTMVLQEWVKRGKGIILYSTNMKRFFPDINTQLYNGLGTIAQSVEDSHPVVKGVKEVRFKESSYSAIETEFQSLCIPILKIKDEKIIAIACSYGRGRVIMFLNGKVKSENQTWKYSPLVTTEDYDNERFRINVEQWLAGAPVPSVTAKHPMVRDTIFLKNGDILSGDVLNERFTVVNPYGTLIFCISDLTQIIFE</sequence>
<dbReference type="AlphaFoldDB" id="X0SRX4"/>
<gene>
    <name evidence="2" type="ORF">S01H1_18215</name>
</gene>
<feature type="transmembrane region" description="Helical" evidence="1">
    <location>
        <begin position="12"/>
        <end position="31"/>
    </location>
</feature>
<evidence type="ECO:0000256" key="1">
    <source>
        <dbReference type="SAM" id="Phobius"/>
    </source>
</evidence>
<keyword evidence="1" id="KW-0812">Transmembrane</keyword>
<keyword evidence="1" id="KW-0472">Membrane</keyword>
<comment type="caution">
    <text evidence="2">The sequence shown here is derived from an EMBL/GenBank/DDBJ whole genome shotgun (WGS) entry which is preliminary data.</text>
</comment>
<accession>X0SRX4</accession>
<dbReference type="InterPro" id="IPR029062">
    <property type="entry name" value="Class_I_gatase-like"/>
</dbReference>
<keyword evidence="1" id="KW-1133">Transmembrane helix</keyword>
<protein>
    <submittedName>
        <fullName evidence="2">Uncharacterized protein</fullName>
    </submittedName>
</protein>
<name>X0SRX4_9ZZZZ</name>